<name>A0ABT6FC49_9BACT</name>
<accession>A0ABT6FC49</accession>
<keyword evidence="2" id="KW-1185">Reference proteome</keyword>
<organism evidence="1 2">
    <name type="scientific">Paludisphaera mucosa</name>
    <dbReference type="NCBI Taxonomy" id="3030827"/>
    <lineage>
        <taxon>Bacteria</taxon>
        <taxon>Pseudomonadati</taxon>
        <taxon>Planctomycetota</taxon>
        <taxon>Planctomycetia</taxon>
        <taxon>Isosphaerales</taxon>
        <taxon>Isosphaeraceae</taxon>
        <taxon>Paludisphaera</taxon>
    </lineage>
</organism>
<evidence type="ECO:0000313" key="1">
    <source>
        <dbReference type="EMBL" id="MDG3005142.1"/>
    </source>
</evidence>
<proteinExistence type="predicted"/>
<comment type="caution">
    <text evidence="1">The sequence shown here is derived from an EMBL/GenBank/DDBJ whole genome shotgun (WGS) entry which is preliminary data.</text>
</comment>
<dbReference type="NCBIfam" id="NF040466">
    <property type="entry name" value="ydjY_domain"/>
    <property type="match status" value="1"/>
</dbReference>
<dbReference type="Proteomes" id="UP001216907">
    <property type="component" value="Unassembled WGS sequence"/>
</dbReference>
<dbReference type="EMBL" id="JARRAG010000002">
    <property type="protein sequence ID" value="MDG3005142.1"/>
    <property type="molecule type" value="Genomic_DNA"/>
</dbReference>
<dbReference type="InterPro" id="IPR047750">
    <property type="entry name" value="YdjY-like"/>
</dbReference>
<reference evidence="1 2" key="1">
    <citation type="submission" date="2023-03" db="EMBL/GenBank/DDBJ databases">
        <title>Paludisphaera mucosa sp. nov. a novel planctomycete from northern fen.</title>
        <authorList>
            <person name="Ivanova A."/>
        </authorList>
    </citation>
    <scope>NUCLEOTIDE SEQUENCE [LARGE SCALE GENOMIC DNA]</scope>
    <source>
        <strain evidence="1 2">Pla2</strain>
    </source>
</reference>
<dbReference type="RefSeq" id="WP_277864355.1">
    <property type="nucleotide sequence ID" value="NZ_JARRAG010000002.1"/>
</dbReference>
<sequence>MNTLILSATFLAALGWQAPDDEPAEAPPAFKPEPGWKSLGRSLWFDAASSPKRLILRGRVVFREGPLEHLVCLRGTKEHEAIIATDAAPTQIHAGLLLTGVEPGGPVRFKPEFRPPHGPAIGLTVRWKRGEAIEQADARTWVQDDKTKKDLDVDWVFAGSILYEDPVTKKAVYAAEEGDLITVANFASAILDLPVVSSADDAERTFVAHTSRIPAVGTEVQLIMSPHPPKIPKTP</sequence>
<gene>
    <name evidence="1" type="ORF">PZE19_15240</name>
</gene>
<evidence type="ECO:0000313" key="2">
    <source>
        <dbReference type="Proteomes" id="UP001216907"/>
    </source>
</evidence>
<protein>
    <submittedName>
        <fullName evidence="1">YdjY domain-containing protein</fullName>
    </submittedName>
</protein>